<comment type="caution">
    <text evidence="2">The sequence shown here is derived from an EMBL/GenBank/DDBJ whole genome shotgun (WGS) entry which is preliminary data.</text>
</comment>
<reference evidence="2 3" key="1">
    <citation type="journal article" date="2019" name="Sci. Rep.">
        <title>Orb-weaving spider Araneus ventricosus genome elucidates the spidroin gene catalogue.</title>
        <authorList>
            <person name="Kono N."/>
            <person name="Nakamura H."/>
            <person name="Ohtoshi R."/>
            <person name="Moran D.A.P."/>
            <person name="Shinohara A."/>
            <person name="Yoshida Y."/>
            <person name="Fujiwara M."/>
            <person name="Mori M."/>
            <person name="Tomita M."/>
            <person name="Arakawa K."/>
        </authorList>
    </citation>
    <scope>NUCLEOTIDE SEQUENCE [LARGE SCALE GENOMIC DNA]</scope>
</reference>
<proteinExistence type="predicted"/>
<sequence>MSSMVTYPHHTPFSREIEKKNKHYFAAHYLWGETLRQAPSPNDWSDFDNFNVIRSLDMSSMVVQSPSPSISRCIATHNFGRVPSASTTENEPIYLAKF</sequence>
<evidence type="ECO:0000313" key="2">
    <source>
        <dbReference type="EMBL" id="GBN84174.1"/>
    </source>
</evidence>
<keyword evidence="3" id="KW-1185">Reference proteome</keyword>
<dbReference type="Proteomes" id="UP000499080">
    <property type="component" value="Unassembled WGS sequence"/>
</dbReference>
<dbReference type="EMBL" id="BGPR01020249">
    <property type="protein sequence ID" value="GBN84174.1"/>
    <property type="molecule type" value="Genomic_DNA"/>
</dbReference>
<evidence type="ECO:0000313" key="3">
    <source>
        <dbReference type="Proteomes" id="UP000499080"/>
    </source>
</evidence>
<name>A0A4Y2S7J9_ARAVE</name>
<evidence type="ECO:0000313" key="1">
    <source>
        <dbReference type="EMBL" id="GBN84052.1"/>
    </source>
</evidence>
<protein>
    <submittedName>
        <fullName evidence="2">Uncharacterized protein</fullName>
    </submittedName>
</protein>
<accession>A0A4Y2S7J9</accession>
<gene>
    <name evidence="1" type="ORF">AVEN_142203_1</name>
    <name evidence="2" type="ORF">AVEN_199423_1</name>
</gene>
<dbReference type="AlphaFoldDB" id="A0A4Y2S7J9"/>
<dbReference type="EMBL" id="BGPR01020204">
    <property type="protein sequence ID" value="GBN84052.1"/>
    <property type="molecule type" value="Genomic_DNA"/>
</dbReference>
<organism evidence="2 3">
    <name type="scientific">Araneus ventricosus</name>
    <name type="common">Orbweaver spider</name>
    <name type="synonym">Epeira ventricosa</name>
    <dbReference type="NCBI Taxonomy" id="182803"/>
    <lineage>
        <taxon>Eukaryota</taxon>
        <taxon>Metazoa</taxon>
        <taxon>Ecdysozoa</taxon>
        <taxon>Arthropoda</taxon>
        <taxon>Chelicerata</taxon>
        <taxon>Arachnida</taxon>
        <taxon>Araneae</taxon>
        <taxon>Araneomorphae</taxon>
        <taxon>Entelegynae</taxon>
        <taxon>Araneoidea</taxon>
        <taxon>Araneidae</taxon>
        <taxon>Araneus</taxon>
    </lineage>
</organism>